<dbReference type="GO" id="GO:0006457">
    <property type="term" value="P:protein folding"/>
    <property type="evidence" value="ECO:0007669"/>
    <property type="project" value="InterPro"/>
</dbReference>
<dbReference type="SUPFAM" id="SSF50891">
    <property type="entry name" value="Cyclophilin-like"/>
    <property type="match status" value="1"/>
</dbReference>
<feature type="domain" description="PPIase cyclophilin-type" evidence="6">
    <location>
        <begin position="56"/>
        <end position="217"/>
    </location>
</feature>
<evidence type="ECO:0000256" key="1">
    <source>
        <dbReference type="ARBA" id="ARBA00007365"/>
    </source>
</evidence>
<evidence type="ECO:0000256" key="4">
    <source>
        <dbReference type="RuleBase" id="RU363019"/>
    </source>
</evidence>
<dbReference type="Pfam" id="PF00160">
    <property type="entry name" value="Pro_isomerase"/>
    <property type="match status" value="1"/>
</dbReference>
<dbReference type="PRINTS" id="PR00153">
    <property type="entry name" value="CSAPPISMRASE"/>
</dbReference>
<evidence type="ECO:0000259" key="6">
    <source>
        <dbReference type="PROSITE" id="PS50072"/>
    </source>
</evidence>
<sequence>MRFRINSFASTLAIAVASMTAVGQEVPKPVEPALPDAPQATAAAMIHPNGPTVIMDTSMGRITCHFFEKQAPKAVANFIALAQGTKDWVDPQTQKTMHNKPLYDGTIFHRVIPEFMIQGGDPTGTGAGDPGFSFEDEFDPNLNFDVPGRLAMANSGPGTNGTQFFITEVPTEHLNQHHTIFGQCDDPSVNVVKTIARVERDPDDKPVTPVVLKKVTIVPEGQSVPPDPNAAAKPSPAPQP</sequence>
<reference evidence="7" key="1">
    <citation type="submission" date="2023-03" db="EMBL/GenBank/DDBJ databases">
        <title>Edaphobacter sp.</title>
        <authorList>
            <person name="Huber K.J."/>
            <person name="Papendorf J."/>
            <person name="Pilke C."/>
            <person name="Bunk B."/>
            <person name="Sproeer C."/>
            <person name="Pester M."/>
        </authorList>
    </citation>
    <scope>NUCLEOTIDE SEQUENCE</scope>
    <source>
        <strain evidence="7">DSM 110680</strain>
    </source>
</reference>
<dbReference type="InterPro" id="IPR020892">
    <property type="entry name" value="Cyclophilin-type_PPIase_CS"/>
</dbReference>
<feature type="region of interest" description="Disordered" evidence="5">
    <location>
        <begin position="217"/>
        <end position="240"/>
    </location>
</feature>
<dbReference type="PANTHER" id="PTHR45625">
    <property type="entry name" value="PEPTIDYL-PROLYL CIS-TRANS ISOMERASE-RELATED"/>
    <property type="match status" value="1"/>
</dbReference>
<evidence type="ECO:0000256" key="2">
    <source>
        <dbReference type="ARBA" id="ARBA00023110"/>
    </source>
</evidence>
<organism evidence="7">
    <name type="scientific">Telmatobacter sp. DSM 110680</name>
    <dbReference type="NCBI Taxonomy" id="3036704"/>
    <lineage>
        <taxon>Bacteria</taxon>
        <taxon>Pseudomonadati</taxon>
        <taxon>Acidobacteriota</taxon>
        <taxon>Terriglobia</taxon>
        <taxon>Terriglobales</taxon>
        <taxon>Acidobacteriaceae</taxon>
        <taxon>Telmatobacter</taxon>
    </lineage>
</organism>
<evidence type="ECO:0000313" key="7">
    <source>
        <dbReference type="EMBL" id="XBH15687.1"/>
    </source>
</evidence>
<dbReference type="InterPro" id="IPR044666">
    <property type="entry name" value="Cyclophilin_A-like"/>
</dbReference>
<keyword evidence="4" id="KW-0732">Signal</keyword>
<feature type="chain" id="PRO_5043094285" description="Peptidyl-prolyl cis-trans isomerase" evidence="4">
    <location>
        <begin position="24"/>
        <end position="240"/>
    </location>
</feature>
<comment type="function">
    <text evidence="4">PPIases accelerate the folding of proteins. It catalyzes the cis-trans isomerization of proline imidic peptide bonds in oligopeptides.</text>
</comment>
<dbReference type="Gene3D" id="2.40.100.10">
    <property type="entry name" value="Cyclophilin-like"/>
    <property type="match status" value="1"/>
</dbReference>
<dbReference type="AlphaFoldDB" id="A0AAU7DED0"/>
<dbReference type="PANTHER" id="PTHR45625:SF4">
    <property type="entry name" value="PEPTIDYLPROLYL ISOMERASE DOMAIN AND WD REPEAT-CONTAINING PROTEIN 1"/>
    <property type="match status" value="1"/>
</dbReference>
<keyword evidence="2 4" id="KW-0697">Rotamase</keyword>
<dbReference type="CDD" id="cd00317">
    <property type="entry name" value="cyclophilin"/>
    <property type="match status" value="1"/>
</dbReference>
<proteinExistence type="inferred from homology"/>
<gene>
    <name evidence="7" type="ORF">P8935_14020</name>
</gene>
<dbReference type="PROSITE" id="PS50072">
    <property type="entry name" value="CSA_PPIASE_2"/>
    <property type="match status" value="1"/>
</dbReference>
<accession>A0AAU7DED0</accession>
<comment type="similarity">
    <text evidence="1 4">Belongs to the cyclophilin-type PPIase family.</text>
</comment>
<evidence type="ECO:0000256" key="5">
    <source>
        <dbReference type="SAM" id="MobiDB-lite"/>
    </source>
</evidence>
<protein>
    <recommendedName>
        <fullName evidence="4">Peptidyl-prolyl cis-trans isomerase</fullName>
        <shortName evidence="4">PPIase</shortName>
        <ecNumber evidence="4">5.2.1.8</ecNumber>
    </recommendedName>
</protein>
<dbReference type="InterPro" id="IPR029000">
    <property type="entry name" value="Cyclophilin-like_dom_sf"/>
</dbReference>
<dbReference type="RefSeq" id="WP_348260921.1">
    <property type="nucleotide sequence ID" value="NZ_CP121196.1"/>
</dbReference>
<name>A0AAU7DED0_9BACT</name>
<comment type="catalytic activity">
    <reaction evidence="4">
        <text>[protein]-peptidylproline (omega=180) = [protein]-peptidylproline (omega=0)</text>
        <dbReference type="Rhea" id="RHEA:16237"/>
        <dbReference type="Rhea" id="RHEA-COMP:10747"/>
        <dbReference type="Rhea" id="RHEA-COMP:10748"/>
        <dbReference type="ChEBI" id="CHEBI:83833"/>
        <dbReference type="ChEBI" id="CHEBI:83834"/>
        <dbReference type="EC" id="5.2.1.8"/>
    </reaction>
</comment>
<dbReference type="EMBL" id="CP121196">
    <property type="protein sequence ID" value="XBH15687.1"/>
    <property type="molecule type" value="Genomic_DNA"/>
</dbReference>
<evidence type="ECO:0000256" key="3">
    <source>
        <dbReference type="ARBA" id="ARBA00023235"/>
    </source>
</evidence>
<dbReference type="PROSITE" id="PS00170">
    <property type="entry name" value="CSA_PPIASE_1"/>
    <property type="match status" value="1"/>
</dbReference>
<dbReference type="GO" id="GO:0003755">
    <property type="term" value="F:peptidyl-prolyl cis-trans isomerase activity"/>
    <property type="evidence" value="ECO:0007669"/>
    <property type="project" value="UniProtKB-UniRule"/>
</dbReference>
<keyword evidence="3 4" id="KW-0413">Isomerase</keyword>
<dbReference type="InterPro" id="IPR002130">
    <property type="entry name" value="Cyclophilin-type_PPIase_dom"/>
</dbReference>
<dbReference type="EC" id="5.2.1.8" evidence="4"/>
<feature type="signal peptide" evidence="4">
    <location>
        <begin position="1"/>
        <end position="23"/>
    </location>
</feature>